<dbReference type="InterPro" id="IPR036388">
    <property type="entry name" value="WH-like_DNA-bd_sf"/>
</dbReference>
<accession>A0A8S5RIJ4</accession>
<dbReference type="EMBL" id="BK059106">
    <property type="protein sequence ID" value="DAE31200.1"/>
    <property type="molecule type" value="Genomic_DNA"/>
</dbReference>
<feature type="region of interest" description="Disordered" evidence="1">
    <location>
        <begin position="179"/>
        <end position="202"/>
    </location>
</feature>
<dbReference type="Gene3D" id="1.10.10.10">
    <property type="entry name" value="Winged helix-like DNA-binding domain superfamily/Winged helix DNA-binding domain"/>
    <property type="match status" value="1"/>
</dbReference>
<feature type="compositionally biased region" description="Polar residues" evidence="1">
    <location>
        <begin position="132"/>
        <end position="148"/>
    </location>
</feature>
<sequence>MSEKAKKEIVISEGRDFKGIWIPERLYLSPDLSPREKFLLIEIYSLTQKDKGCFASNKHFANFIGLKENSIQKMLLKFEQLGLIERIFEYKENTKEIDKRIIILTQKFFDSFVNEKSISSNMEKNPCGGMEKNQQGGVEKSPQISNTSNTIDIKYNSSLSDTDKEHALLSTKVDNRDKYMVSRTKSAQNSGDKPKKKKPIVDPDDFIKSKESILKDELHRLYSNNPKNIFATKQQEDDWVDKEYSSLTAIIFEFNHQYKASKGLNAKNLSDESLKRVARSYIKSPESLKDDYDDLQSNKVLIEEYLKTDYGSKHGVIVKSLSHYMSGSIREMLFYKHLY</sequence>
<proteinExistence type="predicted"/>
<evidence type="ECO:0000256" key="1">
    <source>
        <dbReference type="SAM" id="MobiDB-lite"/>
    </source>
</evidence>
<feature type="region of interest" description="Disordered" evidence="1">
    <location>
        <begin position="120"/>
        <end position="148"/>
    </location>
</feature>
<protein>
    <submittedName>
        <fullName evidence="2">Helix-turn-helix domain protein</fullName>
    </submittedName>
</protein>
<reference evidence="2" key="1">
    <citation type="journal article" date="2021" name="Proc. Natl. Acad. Sci. U.S.A.">
        <title>A Catalog of Tens of Thousands of Viruses from Human Metagenomes Reveals Hidden Associations with Chronic Diseases.</title>
        <authorList>
            <person name="Tisza M.J."/>
            <person name="Buck C.B."/>
        </authorList>
    </citation>
    <scope>NUCLEOTIDE SEQUENCE</scope>
    <source>
        <strain evidence="2">CtHG14</strain>
    </source>
</reference>
<evidence type="ECO:0000313" key="2">
    <source>
        <dbReference type="EMBL" id="DAE31200.1"/>
    </source>
</evidence>
<organism evidence="2">
    <name type="scientific">virus sp. ctHG14</name>
    <dbReference type="NCBI Taxonomy" id="2827626"/>
    <lineage>
        <taxon>Viruses</taxon>
    </lineage>
</organism>
<name>A0A8S5RIJ4_9VIRU</name>
<dbReference type="Pfam" id="PF13730">
    <property type="entry name" value="HTH_36"/>
    <property type="match status" value="1"/>
</dbReference>